<dbReference type="InterPro" id="IPR009100">
    <property type="entry name" value="AcylCoA_DH/oxidase_NM_dom_sf"/>
</dbReference>
<dbReference type="AlphaFoldDB" id="A0A378SI63"/>
<reference evidence="7 8" key="1">
    <citation type="submission" date="2018-06" db="EMBL/GenBank/DDBJ databases">
        <authorList>
            <consortium name="Pathogen Informatics"/>
            <person name="Doyle S."/>
        </authorList>
    </citation>
    <scope>NUCLEOTIDE SEQUENCE [LARGE SCALE GENOMIC DNA]</scope>
    <source>
        <strain evidence="7 8">NCTC10742</strain>
    </source>
</reference>
<comment type="similarity">
    <text evidence="2">Belongs to the acyl-CoA dehydrogenase family.</text>
</comment>
<dbReference type="SUPFAM" id="SSF56645">
    <property type="entry name" value="Acyl-CoA dehydrogenase NM domain-like"/>
    <property type="match status" value="1"/>
</dbReference>
<dbReference type="RefSeq" id="WP_011895989.1">
    <property type="nucleotide sequence ID" value="NZ_JACKST010000060.1"/>
</dbReference>
<name>A0A378SI63_9MYCO</name>
<dbReference type="Pfam" id="PF00441">
    <property type="entry name" value="Acyl-CoA_dh_1"/>
    <property type="match status" value="1"/>
</dbReference>
<protein>
    <submittedName>
        <fullName evidence="7">Acyl-CoA dehydrogenase domain-containing protein</fullName>
    </submittedName>
</protein>
<evidence type="ECO:0000313" key="8">
    <source>
        <dbReference type="Proteomes" id="UP000254291"/>
    </source>
</evidence>
<dbReference type="EMBL" id="UGQM01000001">
    <property type="protein sequence ID" value="STZ41838.1"/>
    <property type="molecule type" value="Genomic_DNA"/>
</dbReference>
<sequence length="341" mass="35870">MTGPTSVDPDLVEMLDAVFADHREQLGAQRPAATWDAGLWDRLGQLGLTRLTGSEESGGSGAGWREGAELLRAAVQNGVQVPLAEHDLLACWLLESAGLPVDDARRTVCVLDDGVAHGVPWASEADRIVVVWRTNGTAQVADVAAGDLAVTSGANLAGEPRDTVAADPAALTGTTVPNALIDQLLLRGALVRGLQVCAALDRIVALSIAHTTDRTQFGRPLAKFQSVQNLVSDSAAEAALARAATEAALTEAVRTGWSGTNLEFLVAVARSCTGHATSVVVRNAHQVHGAIGTTREHRLHEFTQPALAWRSEFGSVHYWDELLTTAALAAGRDGLWPLITA</sequence>
<keyword evidence="5" id="KW-0560">Oxidoreductase</keyword>
<dbReference type="InterPro" id="IPR036250">
    <property type="entry name" value="AcylCo_DH-like_C"/>
</dbReference>
<dbReference type="PANTHER" id="PTHR43884">
    <property type="entry name" value="ACYL-COA DEHYDROGENASE"/>
    <property type="match status" value="1"/>
</dbReference>
<evidence type="ECO:0000256" key="2">
    <source>
        <dbReference type="ARBA" id="ARBA00009347"/>
    </source>
</evidence>
<keyword evidence="4" id="KW-0274">FAD</keyword>
<dbReference type="Proteomes" id="UP000254291">
    <property type="component" value="Unassembled WGS sequence"/>
</dbReference>
<dbReference type="InterPro" id="IPR037069">
    <property type="entry name" value="AcylCoA_DH/ox_N_sf"/>
</dbReference>
<dbReference type="SUPFAM" id="SSF47203">
    <property type="entry name" value="Acyl-CoA dehydrogenase C-terminal domain-like"/>
    <property type="match status" value="1"/>
</dbReference>
<dbReference type="Gene3D" id="1.10.540.10">
    <property type="entry name" value="Acyl-CoA dehydrogenase/oxidase, N-terminal domain"/>
    <property type="match status" value="1"/>
</dbReference>
<feature type="domain" description="Acyl-CoA dehydrogenase/oxidase C-terminal" evidence="6">
    <location>
        <begin position="185"/>
        <end position="309"/>
    </location>
</feature>
<evidence type="ECO:0000256" key="4">
    <source>
        <dbReference type="ARBA" id="ARBA00022827"/>
    </source>
</evidence>
<evidence type="ECO:0000313" key="7">
    <source>
        <dbReference type="EMBL" id="STZ41838.1"/>
    </source>
</evidence>
<gene>
    <name evidence="7" type="ORF">NCTC10742_01045</name>
</gene>
<evidence type="ECO:0000256" key="5">
    <source>
        <dbReference type="ARBA" id="ARBA00023002"/>
    </source>
</evidence>
<dbReference type="GO" id="GO:0050660">
    <property type="term" value="F:flavin adenine dinucleotide binding"/>
    <property type="evidence" value="ECO:0007669"/>
    <property type="project" value="InterPro"/>
</dbReference>
<comment type="cofactor">
    <cofactor evidence="1">
        <name>FAD</name>
        <dbReference type="ChEBI" id="CHEBI:57692"/>
    </cofactor>
</comment>
<dbReference type="GO" id="GO:0003995">
    <property type="term" value="F:acyl-CoA dehydrogenase activity"/>
    <property type="evidence" value="ECO:0007669"/>
    <property type="project" value="TreeGrafter"/>
</dbReference>
<keyword evidence="3" id="KW-0285">Flavoprotein</keyword>
<evidence type="ECO:0000256" key="1">
    <source>
        <dbReference type="ARBA" id="ARBA00001974"/>
    </source>
</evidence>
<evidence type="ECO:0000256" key="3">
    <source>
        <dbReference type="ARBA" id="ARBA00022630"/>
    </source>
</evidence>
<evidence type="ECO:0000259" key="6">
    <source>
        <dbReference type="Pfam" id="PF00441"/>
    </source>
</evidence>
<accession>A0A378SI63</accession>
<dbReference type="Gene3D" id="1.20.140.10">
    <property type="entry name" value="Butyryl-CoA Dehydrogenase, subunit A, domain 3"/>
    <property type="match status" value="1"/>
</dbReference>
<dbReference type="PANTHER" id="PTHR43884:SF20">
    <property type="entry name" value="ACYL-COA DEHYDROGENASE FADE28"/>
    <property type="match status" value="1"/>
</dbReference>
<organism evidence="7 8">
    <name type="scientific">Mycolicibacterium gilvum</name>
    <dbReference type="NCBI Taxonomy" id="1804"/>
    <lineage>
        <taxon>Bacteria</taxon>
        <taxon>Bacillati</taxon>
        <taxon>Actinomycetota</taxon>
        <taxon>Actinomycetes</taxon>
        <taxon>Mycobacteriales</taxon>
        <taxon>Mycobacteriaceae</taxon>
        <taxon>Mycolicibacterium</taxon>
    </lineage>
</organism>
<dbReference type="InterPro" id="IPR009075">
    <property type="entry name" value="AcylCo_DH/oxidase_C"/>
</dbReference>
<proteinExistence type="inferred from homology"/>